<dbReference type="InterPro" id="IPR050155">
    <property type="entry name" value="HAD-like_hydrolase_sf"/>
</dbReference>
<name>A0A1Z4JGE8_LEPBY</name>
<proteinExistence type="predicted"/>
<dbReference type="Pfam" id="PF13419">
    <property type="entry name" value="HAD_2"/>
    <property type="match status" value="1"/>
</dbReference>
<dbReference type="SUPFAM" id="SSF56784">
    <property type="entry name" value="HAD-like"/>
    <property type="match status" value="1"/>
</dbReference>
<dbReference type="InterPro" id="IPR023198">
    <property type="entry name" value="PGP-like_dom2"/>
</dbReference>
<dbReference type="PANTHER" id="PTHR43434">
    <property type="entry name" value="PHOSPHOGLYCOLATE PHOSPHATASE"/>
    <property type="match status" value="1"/>
</dbReference>
<dbReference type="InterPro" id="IPR036412">
    <property type="entry name" value="HAD-like_sf"/>
</dbReference>
<dbReference type="NCBIfam" id="TIGR01549">
    <property type="entry name" value="HAD-SF-IA-v1"/>
    <property type="match status" value="1"/>
</dbReference>
<evidence type="ECO:0000313" key="1">
    <source>
        <dbReference type="EMBL" id="BAY55733.1"/>
    </source>
</evidence>
<gene>
    <name evidence="1" type="ORF">NIES2135_25570</name>
</gene>
<dbReference type="GO" id="GO:0005829">
    <property type="term" value="C:cytosol"/>
    <property type="evidence" value="ECO:0007669"/>
    <property type="project" value="TreeGrafter"/>
</dbReference>
<dbReference type="InterPro" id="IPR023214">
    <property type="entry name" value="HAD_sf"/>
</dbReference>
<evidence type="ECO:0000313" key="2">
    <source>
        <dbReference type="Proteomes" id="UP000217895"/>
    </source>
</evidence>
<sequence length="210" mass="24185">MKVILFDFDGTIVDSVEVGIAITNRLAAEFRFPPFDEETLEELKQLGSREALRRSRIPVWKLPFLIRRFTQELNREISSLQLFPEMRETLLLLKEHGHLLGIVSTNSVRNIQEFLRIQELTSTFDFVSASYALFGKSRLILKILRQHQFHPSQVYYVGDETRDIEAARKSGVCAIAATWGLNSTEILQANHPDFLIQSPQELVPLIVDRF</sequence>
<dbReference type="AlphaFoldDB" id="A0A1Z4JGE8"/>
<dbReference type="InterPro" id="IPR006439">
    <property type="entry name" value="HAD-SF_hydro_IA"/>
</dbReference>
<dbReference type="Proteomes" id="UP000217895">
    <property type="component" value="Chromosome"/>
</dbReference>
<keyword evidence="2" id="KW-1185">Reference proteome</keyword>
<accession>A0A1Z4JGE8</accession>
<dbReference type="PANTHER" id="PTHR43434:SF13">
    <property type="entry name" value="PHOSPHOGLYCOLATE PHOSPHATASE"/>
    <property type="match status" value="1"/>
</dbReference>
<reference evidence="1 2" key="1">
    <citation type="submission" date="2017-06" db="EMBL/GenBank/DDBJ databases">
        <title>Genome sequencing of cyanobaciteial culture collection at National Institute for Environmental Studies (NIES).</title>
        <authorList>
            <person name="Hirose Y."/>
            <person name="Shimura Y."/>
            <person name="Fujisawa T."/>
            <person name="Nakamura Y."/>
            <person name="Kawachi M."/>
        </authorList>
    </citation>
    <scope>NUCLEOTIDE SEQUENCE [LARGE SCALE GENOMIC DNA]</scope>
    <source>
        <strain evidence="1 2">NIES-2135</strain>
    </source>
</reference>
<protein>
    <submittedName>
        <fullName evidence="1">Phosphoglycolate phosphatase</fullName>
    </submittedName>
</protein>
<organism evidence="1 2">
    <name type="scientific">Leptolyngbya boryana NIES-2135</name>
    <dbReference type="NCBI Taxonomy" id="1973484"/>
    <lineage>
        <taxon>Bacteria</taxon>
        <taxon>Bacillati</taxon>
        <taxon>Cyanobacteriota</taxon>
        <taxon>Cyanophyceae</taxon>
        <taxon>Leptolyngbyales</taxon>
        <taxon>Leptolyngbyaceae</taxon>
        <taxon>Leptolyngbya group</taxon>
        <taxon>Leptolyngbya</taxon>
    </lineage>
</organism>
<dbReference type="Gene3D" id="1.10.150.240">
    <property type="entry name" value="Putative phosphatase, domain 2"/>
    <property type="match status" value="1"/>
</dbReference>
<dbReference type="SFLD" id="SFLDG01129">
    <property type="entry name" value="C1.5:_HAD__Beta-PGM__Phosphata"/>
    <property type="match status" value="1"/>
</dbReference>
<dbReference type="InterPro" id="IPR041492">
    <property type="entry name" value="HAD_2"/>
</dbReference>
<dbReference type="SFLD" id="SFLDS00003">
    <property type="entry name" value="Haloacid_Dehalogenase"/>
    <property type="match status" value="1"/>
</dbReference>
<dbReference type="EMBL" id="AP018203">
    <property type="protein sequence ID" value="BAY55733.1"/>
    <property type="molecule type" value="Genomic_DNA"/>
</dbReference>
<dbReference type="GO" id="GO:0006281">
    <property type="term" value="P:DNA repair"/>
    <property type="evidence" value="ECO:0007669"/>
    <property type="project" value="TreeGrafter"/>
</dbReference>
<dbReference type="Gene3D" id="3.40.50.1000">
    <property type="entry name" value="HAD superfamily/HAD-like"/>
    <property type="match status" value="1"/>
</dbReference>
<dbReference type="GO" id="GO:0008967">
    <property type="term" value="F:phosphoglycolate phosphatase activity"/>
    <property type="evidence" value="ECO:0007669"/>
    <property type="project" value="TreeGrafter"/>
</dbReference>